<evidence type="ECO:0000259" key="6">
    <source>
        <dbReference type="Pfam" id="PF03151"/>
    </source>
</evidence>
<sequence>MASVLVMAGSLALNLFAGAAVVVSNKSAFAAGFAFPTALTAIHYASNYLLLLLLQGLRSFEPRSPSSSSDQQTVRACTAVWALHNCVSNLSLRHNSVGMFQLMKILITPLICCFEFAFYGKRPTLARGACLLGSAIGVGLATITDISFTPAGAAIGLVSVCLSATLKVIQERLLQRDGWTSMQLMHRTWPAQLLLLLLLTPLLDGTALVSSYRPSSTAVAAVSASALAAFVANVSSLIALGATSAIALVLLGQAKSSSILLAGYMLFDSTPSARTLCGAALAMVCIGGYTYLGLVSPGGMAHQAPGAEVGAKASHSDGMAMAGSCVGGLDESDSSGCNDELDSSGQLAERVPFRTYMK</sequence>
<keyword evidence="2 5" id="KW-0812">Transmembrane</keyword>
<keyword evidence="4 5" id="KW-0472">Membrane</keyword>
<gene>
    <name evidence="7" type="ORF">HERI1096_LOCUS11417</name>
</gene>
<dbReference type="AlphaFoldDB" id="A0A7S3EX26"/>
<evidence type="ECO:0000256" key="4">
    <source>
        <dbReference type="ARBA" id="ARBA00023136"/>
    </source>
</evidence>
<evidence type="ECO:0000256" key="1">
    <source>
        <dbReference type="ARBA" id="ARBA00004141"/>
    </source>
</evidence>
<dbReference type="InterPro" id="IPR004853">
    <property type="entry name" value="Sugar_P_trans_dom"/>
</dbReference>
<keyword evidence="3 5" id="KW-1133">Transmembrane helix</keyword>
<evidence type="ECO:0000256" key="3">
    <source>
        <dbReference type="ARBA" id="ARBA00022989"/>
    </source>
</evidence>
<dbReference type="PANTHER" id="PTHR11132">
    <property type="entry name" value="SOLUTE CARRIER FAMILY 35"/>
    <property type="match status" value="1"/>
</dbReference>
<name>A0A7S3EX26_9EUKA</name>
<evidence type="ECO:0000256" key="5">
    <source>
        <dbReference type="SAM" id="Phobius"/>
    </source>
</evidence>
<feature type="transmembrane region" description="Helical" evidence="5">
    <location>
        <begin position="125"/>
        <end position="144"/>
    </location>
</feature>
<proteinExistence type="predicted"/>
<dbReference type="EMBL" id="HBHX01020461">
    <property type="protein sequence ID" value="CAE0110757.1"/>
    <property type="molecule type" value="Transcribed_RNA"/>
</dbReference>
<evidence type="ECO:0000313" key="7">
    <source>
        <dbReference type="EMBL" id="CAE0110757.1"/>
    </source>
</evidence>
<reference evidence="7" key="1">
    <citation type="submission" date="2021-01" db="EMBL/GenBank/DDBJ databases">
        <authorList>
            <person name="Corre E."/>
            <person name="Pelletier E."/>
            <person name="Niang G."/>
            <person name="Scheremetjew M."/>
            <person name="Finn R."/>
            <person name="Kale V."/>
            <person name="Holt S."/>
            <person name="Cochrane G."/>
            <person name="Meng A."/>
            <person name="Brown T."/>
            <person name="Cohen L."/>
        </authorList>
    </citation>
    <scope>NUCLEOTIDE SEQUENCE</scope>
    <source>
        <strain evidence="7">CCMP281</strain>
    </source>
</reference>
<dbReference type="GO" id="GO:0016020">
    <property type="term" value="C:membrane"/>
    <property type="evidence" value="ECO:0007669"/>
    <property type="project" value="UniProtKB-SubCell"/>
</dbReference>
<evidence type="ECO:0000256" key="2">
    <source>
        <dbReference type="ARBA" id="ARBA00022692"/>
    </source>
</evidence>
<feature type="transmembrane region" description="Helical" evidence="5">
    <location>
        <begin position="273"/>
        <end position="292"/>
    </location>
</feature>
<feature type="transmembrane region" description="Helical" evidence="5">
    <location>
        <begin position="29"/>
        <end position="54"/>
    </location>
</feature>
<feature type="transmembrane region" description="Helical" evidence="5">
    <location>
        <begin position="98"/>
        <end position="118"/>
    </location>
</feature>
<accession>A0A7S3EX26</accession>
<feature type="transmembrane region" description="Helical" evidence="5">
    <location>
        <begin position="189"/>
        <end position="212"/>
    </location>
</feature>
<dbReference type="Pfam" id="PF03151">
    <property type="entry name" value="TPT"/>
    <property type="match status" value="1"/>
</dbReference>
<comment type="subcellular location">
    <subcellularLocation>
        <location evidence="1">Membrane</location>
        <topology evidence="1">Multi-pass membrane protein</topology>
    </subcellularLocation>
</comment>
<organism evidence="7">
    <name type="scientific">Haptolina ericina</name>
    <dbReference type="NCBI Taxonomy" id="156174"/>
    <lineage>
        <taxon>Eukaryota</taxon>
        <taxon>Haptista</taxon>
        <taxon>Haptophyta</taxon>
        <taxon>Prymnesiophyceae</taxon>
        <taxon>Prymnesiales</taxon>
        <taxon>Prymnesiaceae</taxon>
        <taxon>Haptolina</taxon>
    </lineage>
</organism>
<dbReference type="InterPro" id="IPR050186">
    <property type="entry name" value="TPT_transporter"/>
</dbReference>
<feature type="domain" description="Sugar phosphate transporter" evidence="6">
    <location>
        <begin position="20"/>
        <end position="285"/>
    </location>
</feature>
<protein>
    <recommendedName>
        <fullName evidence="6">Sugar phosphate transporter domain-containing protein</fullName>
    </recommendedName>
</protein>